<protein>
    <submittedName>
        <fullName evidence="3">Uncharacterized protein</fullName>
    </submittedName>
</protein>
<feature type="transmembrane region" description="Helical" evidence="2">
    <location>
        <begin position="97"/>
        <end position="119"/>
    </location>
</feature>
<keyword evidence="2" id="KW-0472">Membrane</keyword>
<gene>
    <name evidence="3" type="ORF">CVT26_014488</name>
</gene>
<dbReference type="InParanoid" id="A0A409VVF6"/>
<keyword evidence="2" id="KW-0812">Transmembrane</keyword>
<keyword evidence="4" id="KW-1185">Reference proteome</keyword>
<dbReference type="AlphaFoldDB" id="A0A409VVF6"/>
<feature type="compositionally biased region" description="Polar residues" evidence="1">
    <location>
        <begin position="337"/>
        <end position="346"/>
    </location>
</feature>
<feature type="transmembrane region" description="Helical" evidence="2">
    <location>
        <begin position="162"/>
        <end position="179"/>
    </location>
</feature>
<feature type="transmembrane region" description="Helical" evidence="2">
    <location>
        <begin position="131"/>
        <end position="156"/>
    </location>
</feature>
<sequence length="419" mass="45057">MTSTIITTTTGIGTMKGPISKSKVCGASFLQVFIELDVLHWTSGFSNLHFSSNLDDSPPAIHQTTNAMDGRFMVPPSFSNFLNGTLLELYDAYIRTYLIMITFYGTIWSARLSILLTIIRIGHGTSPRKALLYFLSAVFFLLFALLVGQIFWIAFTQLGSDVLADLTLLLSSLQLFLIIQDRTLRHRLIYIFSTCTLTTAASMVHAVLIVKTAGGGGRAGEGVLMAALVEDSISLIVSSLPVLTNVLFQLCSRPSPVSRVNVSMSAAQTMTQGTIPLSFKFVTPSATPGTVPCTPSGSAGNLLQAAEYELPQLPSLPWQNPAQGQGPGQAHLHPSLSLGSNSTANDNAPPYQEAYYHPYEPHSRSQRPQGLRDSHRGLASASTSLCKSTSTSPNTGSTGMYALRRLSAPPNLNLTVVNA</sequence>
<feature type="compositionally biased region" description="Low complexity" evidence="1">
    <location>
        <begin position="321"/>
        <end position="330"/>
    </location>
</feature>
<evidence type="ECO:0000313" key="3">
    <source>
        <dbReference type="EMBL" id="PPQ70241.1"/>
    </source>
</evidence>
<proteinExistence type="predicted"/>
<evidence type="ECO:0000313" key="4">
    <source>
        <dbReference type="Proteomes" id="UP000284706"/>
    </source>
</evidence>
<keyword evidence="2" id="KW-1133">Transmembrane helix</keyword>
<feature type="transmembrane region" description="Helical" evidence="2">
    <location>
        <begin position="188"/>
        <end position="210"/>
    </location>
</feature>
<feature type="compositionally biased region" description="Low complexity" evidence="1">
    <location>
        <begin position="388"/>
        <end position="399"/>
    </location>
</feature>
<name>A0A409VVF6_9AGAR</name>
<dbReference type="Proteomes" id="UP000284706">
    <property type="component" value="Unassembled WGS sequence"/>
</dbReference>
<organism evidence="3 4">
    <name type="scientific">Gymnopilus dilepis</name>
    <dbReference type="NCBI Taxonomy" id="231916"/>
    <lineage>
        <taxon>Eukaryota</taxon>
        <taxon>Fungi</taxon>
        <taxon>Dikarya</taxon>
        <taxon>Basidiomycota</taxon>
        <taxon>Agaricomycotina</taxon>
        <taxon>Agaricomycetes</taxon>
        <taxon>Agaricomycetidae</taxon>
        <taxon>Agaricales</taxon>
        <taxon>Agaricineae</taxon>
        <taxon>Hymenogastraceae</taxon>
        <taxon>Gymnopilus</taxon>
    </lineage>
</organism>
<feature type="region of interest" description="Disordered" evidence="1">
    <location>
        <begin position="314"/>
        <end position="401"/>
    </location>
</feature>
<accession>A0A409VVF6</accession>
<evidence type="ECO:0000256" key="1">
    <source>
        <dbReference type="SAM" id="MobiDB-lite"/>
    </source>
</evidence>
<dbReference type="OrthoDB" id="444631at2759"/>
<evidence type="ECO:0000256" key="2">
    <source>
        <dbReference type="SAM" id="Phobius"/>
    </source>
</evidence>
<comment type="caution">
    <text evidence="3">The sequence shown here is derived from an EMBL/GenBank/DDBJ whole genome shotgun (WGS) entry which is preliminary data.</text>
</comment>
<reference evidence="3 4" key="1">
    <citation type="journal article" date="2018" name="Evol. Lett.">
        <title>Horizontal gene cluster transfer increased hallucinogenic mushroom diversity.</title>
        <authorList>
            <person name="Reynolds H.T."/>
            <person name="Vijayakumar V."/>
            <person name="Gluck-Thaler E."/>
            <person name="Korotkin H.B."/>
            <person name="Matheny P.B."/>
            <person name="Slot J.C."/>
        </authorList>
    </citation>
    <scope>NUCLEOTIDE SEQUENCE [LARGE SCALE GENOMIC DNA]</scope>
    <source>
        <strain evidence="3 4">SRW20</strain>
    </source>
</reference>
<dbReference type="STRING" id="231916.A0A409VVF6"/>
<dbReference type="EMBL" id="NHYE01005548">
    <property type="protein sequence ID" value="PPQ70241.1"/>
    <property type="molecule type" value="Genomic_DNA"/>
</dbReference>